<dbReference type="SFLD" id="SFLDG01065">
    <property type="entry name" value="anaerobic_coproporphyrinogen-I"/>
    <property type="match status" value="1"/>
</dbReference>
<evidence type="ECO:0000313" key="3">
    <source>
        <dbReference type="Proteomes" id="UP000177159"/>
    </source>
</evidence>
<protein>
    <recommendedName>
        <fullName evidence="1">Radical SAM core domain-containing protein</fullName>
    </recommendedName>
</protein>
<dbReference type="SUPFAM" id="SSF102114">
    <property type="entry name" value="Radical SAM enzymes"/>
    <property type="match status" value="1"/>
</dbReference>
<dbReference type="InterPro" id="IPR006638">
    <property type="entry name" value="Elp3/MiaA/NifB-like_rSAM"/>
</dbReference>
<proteinExistence type="predicted"/>
<sequence length="474" mass="55210">MRCTDETYPPFDGLYLNYAYGRKITLSEIKNKWLKTIAFIKKRQAPSQMGIYIHWPFCVSKCTYCFCNSFVPSRGNELKNYLFLIIKELEEFSKIFKNISISSVYLGGGTPTFMADGDFRDLLLFLKERYKITDDTQIYAEGSPHTLTESKIRIMAECGVNRLTIGAQSLDERVLRKINRVQTKKEFEKSYSLARKTGKFKINVDLIAGLEGQSAKSFLKDLDFVIKNRPDMIHVYSFDPRPHTIFSQKGKIMSDEKKSERDLMCELAEKILNKKGFLSVKLANFDLDSSHTEDRQDTHWKKYNASVLGIGYNAVSHAFASVWYQHPPIGDKIKRLDYDSFPPFFGINSNEDEEMRKFAIHRLNEGFTRKEFSDLFKKDISVAKKIYSRLKDLEKSGKVKISKNYISSFIESYEEYLVLSKHLYSENVIKNIMKTRQKEYEKFLSLENNSDIDECLKSVLGNTYKSMSFYKFKQ</sequence>
<dbReference type="Gene3D" id="3.80.30.20">
    <property type="entry name" value="tm_1862 like domain"/>
    <property type="match status" value="1"/>
</dbReference>
<comment type="caution">
    <text evidence="2">The sequence shown here is derived from an EMBL/GenBank/DDBJ whole genome shotgun (WGS) entry which is preliminary data.</text>
</comment>
<dbReference type="PANTHER" id="PTHR13932">
    <property type="entry name" value="COPROPORPHYRINIGEN III OXIDASE"/>
    <property type="match status" value="1"/>
</dbReference>
<evidence type="ECO:0000259" key="1">
    <source>
        <dbReference type="PROSITE" id="PS51918"/>
    </source>
</evidence>
<dbReference type="SFLD" id="SFLDS00029">
    <property type="entry name" value="Radical_SAM"/>
    <property type="match status" value="1"/>
</dbReference>
<dbReference type="SFLD" id="SFLDG01082">
    <property type="entry name" value="B12-binding_domain_containing"/>
    <property type="match status" value="1"/>
</dbReference>
<dbReference type="GO" id="GO:0003824">
    <property type="term" value="F:catalytic activity"/>
    <property type="evidence" value="ECO:0007669"/>
    <property type="project" value="InterPro"/>
</dbReference>
<accession>A0A1F7GW78</accession>
<feature type="domain" description="Radical SAM core" evidence="1">
    <location>
        <begin position="43"/>
        <end position="275"/>
    </location>
</feature>
<dbReference type="GO" id="GO:0051539">
    <property type="term" value="F:4 iron, 4 sulfur cluster binding"/>
    <property type="evidence" value="ECO:0007669"/>
    <property type="project" value="TreeGrafter"/>
</dbReference>
<evidence type="ECO:0000313" key="2">
    <source>
        <dbReference type="EMBL" id="OGK22732.1"/>
    </source>
</evidence>
<organism evidence="2 3">
    <name type="scientific">Candidatus Roizmanbacteria bacterium RIFCSPHIGHO2_02_FULL_37_24</name>
    <dbReference type="NCBI Taxonomy" id="1802037"/>
    <lineage>
        <taxon>Bacteria</taxon>
        <taxon>Candidatus Roizmaniibacteriota</taxon>
    </lineage>
</organism>
<dbReference type="Pfam" id="PF04055">
    <property type="entry name" value="Radical_SAM"/>
    <property type="match status" value="1"/>
</dbReference>
<dbReference type="GO" id="GO:0005737">
    <property type="term" value="C:cytoplasm"/>
    <property type="evidence" value="ECO:0007669"/>
    <property type="project" value="TreeGrafter"/>
</dbReference>
<dbReference type="InterPro" id="IPR023404">
    <property type="entry name" value="rSAM_horseshoe"/>
</dbReference>
<dbReference type="GO" id="GO:0006779">
    <property type="term" value="P:porphyrin-containing compound biosynthetic process"/>
    <property type="evidence" value="ECO:0007669"/>
    <property type="project" value="TreeGrafter"/>
</dbReference>
<dbReference type="Proteomes" id="UP000177159">
    <property type="component" value="Unassembled WGS sequence"/>
</dbReference>
<dbReference type="EMBL" id="MFZM01000035">
    <property type="protein sequence ID" value="OGK22732.1"/>
    <property type="molecule type" value="Genomic_DNA"/>
</dbReference>
<dbReference type="AlphaFoldDB" id="A0A1F7GW78"/>
<dbReference type="InterPro" id="IPR058240">
    <property type="entry name" value="rSAM_sf"/>
</dbReference>
<dbReference type="InterPro" id="IPR034505">
    <property type="entry name" value="Coproporphyrinogen-III_oxidase"/>
</dbReference>
<dbReference type="InterPro" id="IPR007197">
    <property type="entry name" value="rSAM"/>
</dbReference>
<name>A0A1F7GW78_9BACT</name>
<gene>
    <name evidence="2" type="ORF">A3C24_04055</name>
</gene>
<dbReference type="SMART" id="SM00729">
    <property type="entry name" value="Elp3"/>
    <property type="match status" value="1"/>
</dbReference>
<dbReference type="PROSITE" id="PS51918">
    <property type="entry name" value="RADICAL_SAM"/>
    <property type="match status" value="1"/>
</dbReference>
<reference evidence="2 3" key="1">
    <citation type="journal article" date="2016" name="Nat. Commun.">
        <title>Thousands of microbial genomes shed light on interconnected biogeochemical processes in an aquifer system.</title>
        <authorList>
            <person name="Anantharaman K."/>
            <person name="Brown C.T."/>
            <person name="Hug L.A."/>
            <person name="Sharon I."/>
            <person name="Castelle C.J."/>
            <person name="Probst A.J."/>
            <person name="Thomas B.C."/>
            <person name="Singh A."/>
            <person name="Wilkins M.J."/>
            <person name="Karaoz U."/>
            <person name="Brodie E.L."/>
            <person name="Williams K.H."/>
            <person name="Hubbard S.S."/>
            <person name="Banfield J.F."/>
        </authorList>
    </citation>
    <scope>NUCLEOTIDE SEQUENCE [LARGE SCALE GENOMIC DNA]</scope>
</reference>
<dbReference type="PANTHER" id="PTHR13932:SF5">
    <property type="entry name" value="RADICAL S-ADENOSYL METHIONINE DOMAIN-CONTAINING PROTEIN 1, MITOCHONDRIAL"/>
    <property type="match status" value="1"/>
</dbReference>